<dbReference type="GO" id="GO:0005634">
    <property type="term" value="C:nucleus"/>
    <property type="evidence" value="ECO:0007669"/>
    <property type="project" value="UniProtKB-SubCell"/>
</dbReference>
<evidence type="ECO:0000259" key="10">
    <source>
        <dbReference type="PROSITE" id="PS50157"/>
    </source>
</evidence>
<sequence length="211" mass="24664">MASHSEPKFSCTLCSKKFSNKQYLNKHYETHNNFRFSCGSCGKQFVRKVHYESHLKTHTDERPFKCPTCDRAFKEQKHWKEHIKRVHRSEFPHKTAPHQMSLPEPQQATTSTHFETLEEIIDSSTQVSSDLFVVWFLLHGVPCTVYVLVGICLKLKYAIYFMLLEDFSFVCIQSYCCILLGLKQPDPYGEYLPINPIILFLVLWQNNSVHA</sequence>
<evidence type="ECO:0000256" key="4">
    <source>
        <dbReference type="ARBA" id="ARBA00022771"/>
    </source>
</evidence>
<reference evidence="11 12" key="1">
    <citation type="submission" date="2024-07" db="EMBL/GenBank/DDBJ databases">
        <title>Chromosome-level genome assembly of the water stick insect Ranatra chinensis (Heteroptera: Nepidae).</title>
        <authorList>
            <person name="Liu X."/>
        </authorList>
    </citation>
    <scope>NUCLEOTIDE SEQUENCE [LARGE SCALE GENOMIC DNA]</scope>
    <source>
        <strain evidence="11">Cailab_2021Rc</strain>
        <tissue evidence="11">Muscle</tissue>
    </source>
</reference>
<dbReference type="Proteomes" id="UP001558652">
    <property type="component" value="Unassembled WGS sequence"/>
</dbReference>
<keyword evidence="6" id="KW-0238">DNA-binding</keyword>
<feature type="transmembrane region" description="Helical" evidence="9">
    <location>
        <begin position="132"/>
        <end position="153"/>
    </location>
</feature>
<evidence type="ECO:0000313" key="12">
    <source>
        <dbReference type="Proteomes" id="UP001558652"/>
    </source>
</evidence>
<dbReference type="InterPro" id="IPR050331">
    <property type="entry name" value="Zinc_finger"/>
</dbReference>
<keyword evidence="2" id="KW-0479">Metal-binding</keyword>
<evidence type="ECO:0000256" key="9">
    <source>
        <dbReference type="SAM" id="Phobius"/>
    </source>
</evidence>
<name>A0ABD0Z6H2_9HEMI</name>
<organism evidence="11 12">
    <name type="scientific">Ranatra chinensis</name>
    <dbReference type="NCBI Taxonomy" id="642074"/>
    <lineage>
        <taxon>Eukaryota</taxon>
        <taxon>Metazoa</taxon>
        <taxon>Ecdysozoa</taxon>
        <taxon>Arthropoda</taxon>
        <taxon>Hexapoda</taxon>
        <taxon>Insecta</taxon>
        <taxon>Pterygota</taxon>
        <taxon>Neoptera</taxon>
        <taxon>Paraneoptera</taxon>
        <taxon>Hemiptera</taxon>
        <taxon>Heteroptera</taxon>
        <taxon>Panheteroptera</taxon>
        <taxon>Nepomorpha</taxon>
        <taxon>Nepidae</taxon>
        <taxon>Ranatrinae</taxon>
        <taxon>Ranatra</taxon>
    </lineage>
</organism>
<evidence type="ECO:0000256" key="3">
    <source>
        <dbReference type="ARBA" id="ARBA00022737"/>
    </source>
</evidence>
<accession>A0ABD0Z6H2</accession>
<feature type="domain" description="C2H2-type" evidence="10">
    <location>
        <begin position="9"/>
        <end position="36"/>
    </location>
</feature>
<dbReference type="FunFam" id="3.30.160.60:FF:000624">
    <property type="entry name" value="zinc finger protein 697"/>
    <property type="match status" value="1"/>
</dbReference>
<keyword evidence="9" id="KW-1133">Transmembrane helix</keyword>
<dbReference type="InterPro" id="IPR036236">
    <property type="entry name" value="Znf_C2H2_sf"/>
</dbReference>
<dbReference type="GO" id="GO:0008270">
    <property type="term" value="F:zinc ion binding"/>
    <property type="evidence" value="ECO:0007669"/>
    <property type="project" value="UniProtKB-KW"/>
</dbReference>
<dbReference type="PANTHER" id="PTHR16515:SF49">
    <property type="entry name" value="GASTRULA ZINC FINGER PROTEIN XLCGF49.1-LIKE-RELATED"/>
    <property type="match status" value="1"/>
</dbReference>
<keyword evidence="7" id="KW-0539">Nucleus</keyword>
<comment type="subcellular location">
    <subcellularLocation>
        <location evidence="1">Nucleus</location>
    </subcellularLocation>
</comment>
<dbReference type="AlphaFoldDB" id="A0ABD0Z6H2"/>
<feature type="transmembrane region" description="Helical" evidence="9">
    <location>
        <begin position="160"/>
        <end position="182"/>
    </location>
</feature>
<keyword evidence="9" id="KW-0812">Transmembrane</keyword>
<evidence type="ECO:0000313" key="11">
    <source>
        <dbReference type="EMBL" id="KAL1140142.1"/>
    </source>
</evidence>
<protein>
    <recommendedName>
        <fullName evidence="10">C2H2-type domain-containing protein</fullName>
    </recommendedName>
</protein>
<feature type="domain" description="C2H2-type" evidence="10">
    <location>
        <begin position="36"/>
        <end position="63"/>
    </location>
</feature>
<dbReference type="Gene3D" id="3.30.160.60">
    <property type="entry name" value="Classic Zinc Finger"/>
    <property type="match status" value="3"/>
</dbReference>
<evidence type="ECO:0000256" key="5">
    <source>
        <dbReference type="ARBA" id="ARBA00022833"/>
    </source>
</evidence>
<dbReference type="EMBL" id="JBFDAA010000001">
    <property type="protein sequence ID" value="KAL1140142.1"/>
    <property type="molecule type" value="Genomic_DNA"/>
</dbReference>
<proteinExistence type="predicted"/>
<keyword evidence="4 8" id="KW-0863">Zinc-finger</keyword>
<dbReference type="PANTHER" id="PTHR16515">
    <property type="entry name" value="PR DOMAIN ZINC FINGER PROTEIN"/>
    <property type="match status" value="1"/>
</dbReference>
<dbReference type="Pfam" id="PF00096">
    <property type="entry name" value="zf-C2H2"/>
    <property type="match status" value="3"/>
</dbReference>
<gene>
    <name evidence="11" type="ORF">AAG570_000074</name>
</gene>
<dbReference type="InterPro" id="IPR013087">
    <property type="entry name" value="Znf_C2H2_type"/>
</dbReference>
<evidence type="ECO:0000256" key="8">
    <source>
        <dbReference type="PROSITE-ProRule" id="PRU00042"/>
    </source>
</evidence>
<keyword evidence="12" id="KW-1185">Reference proteome</keyword>
<dbReference type="SUPFAM" id="SSF57667">
    <property type="entry name" value="beta-beta-alpha zinc fingers"/>
    <property type="match status" value="2"/>
</dbReference>
<keyword evidence="5" id="KW-0862">Zinc</keyword>
<evidence type="ECO:0000256" key="2">
    <source>
        <dbReference type="ARBA" id="ARBA00022723"/>
    </source>
</evidence>
<dbReference type="PROSITE" id="PS50157">
    <property type="entry name" value="ZINC_FINGER_C2H2_2"/>
    <property type="match status" value="3"/>
</dbReference>
<evidence type="ECO:0000256" key="1">
    <source>
        <dbReference type="ARBA" id="ARBA00004123"/>
    </source>
</evidence>
<dbReference type="GO" id="GO:0003677">
    <property type="term" value="F:DNA binding"/>
    <property type="evidence" value="ECO:0007669"/>
    <property type="project" value="UniProtKB-KW"/>
</dbReference>
<evidence type="ECO:0000256" key="7">
    <source>
        <dbReference type="ARBA" id="ARBA00023242"/>
    </source>
</evidence>
<keyword evidence="9" id="KW-0472">Membrane</keyword>
<keyword evidence="3" id="KW-0677">Repeat</keyword>
<feature type="domain" description="C2H2-type" evidence="10">
    <location>
        <begin position="64"/>
        <end position="92"/>
    </location>
</feature>
<dbReference type="SMART" id="SM00355">
    <property type="entry name" value="ZnF_C2H2"/>
    <property type="match status" value="3"/>
</dbReference>
<evidence type="ECO:0000256" key="6">
    <source>
        <dbReference type="ARBA" id="ARBA00023125"/>
    </source>
</evidence>
<dbReference type="PROSITE" id="PS00028">
    <property type="entry name" value="ZINC_FINGER_C2H2_1"/>
    <property type="match status" value="3"/>
</dbReference>
<comment type="caution">
    <text evidence="11">The sequence shown here is derived from an EMBL/GenBank/DDBJ whole genome shotgun (WGS) entry which is preliminary data.</text>
</comment>